<proteinExistence type="predicted"/>
<name>A0ABP7UY29_9FLAO</name>
<gene>
    <name evidence="2" type="ORF">GCM10022388_22480</name>
</gene>
<feature type="chain" id="PRO_5046886701" description="Porin" evidence="1">
    <location>
        <begin position="19"/>
        <end position="423"/>
    </location>
</feature>
<accession>A0ABP7UY29</accession>
<dbReference type="Proteomes" id="UP001500426">
    <property type="component" value="Unassembled WGS sequence"/>
</dbReference>
<comment type="caution">
    <text evidence="2">The sequence shown here is derived from an EMBL/GenBank/DDBJ whole genome shotgun (WGS) entry which is preliminary data.</text>
</comment>
<feature type="signal peptide" evidence="1">
    <location>
        <begin position="1"/>
        <end position="18"/>
    </location>
</feature>
<organism evidence="2 3">
    <name type="scientific">Flavobacterium chungnamense</name>
    <dbReference type="NCBI Taxonomy" id="706182"/>
    <lineage>
        <taxon>Bacteria</taxon>
        <taxon>Pseudomonadati</taxon>
        <taxon>Bacteroidota</taxon>
        <taxon>Flavobacteriia</taxon>
        <taxon>Flavobacteriales</taxon>
        <taxon>Flavobacteriaceae</taxon>
        <taxon>Flavobacterium</taxon>
    </lineage>
</organism>
<dbReference type="SUPFAM" id="SSF56935">
    <property type="entry name" value="Porins"/>
    <property type="match status" value="1"/>
</dbReference>
<dbReference type="RefSeq" id="WP_345094628.1">
    <property type="nucleotide sequence ID" value="NZ_BAABCS010000020.1"/>
</dbReference>
<reference evidence="3" key="1">
    <citation type="journal article" date="2019" name="Int. J. Syst. Evol. Microbiol.">
        <title>The Global Catalogue of Microorganisms (GCM) 10K type strain sequencing project: providing services to taxonomists for standard genome sequencing and annotation.</title>
        <authorList>
            <consortium name="The Broad Institute Genomics Platform"/>
            <consortium name="The Broad Institute Genome Sequencing Center for Infectious Disease"/>
            <person name="Wu L."/>
            <person name="Ma J."/>
        </authorList>
    </citation>
    <scope>NUCLEOTIDE SEQUENCE [LARGE SCALE GENOMIC DNA]</scope>
    <source>
        <strain evidence="3">JCM 17068</strain>
    </source>
</reference>
<evidence type="ECO:0000313" key="2">
    <source>
        <dbReference type="EMBL" id="GAA4055419.1"/>
    </source>
</evidence>
<dbReference type="EMBL" id="BAABCS010000020">
    <property type="protein sequence ID" value="GAA4055419.1"/>
    <property type="molecule type" value="Genomic_DNA"/>
</dbReference>
<evidence type="ECO:0000256" key="1">
    <source>
        <dbReference type="SAM" id="SignalP"/>
    </source>
</evidence>
<keyword evidence="1" id="KW-0732">Signal</keyword>
<evidence type="ECO:0008006" key="4">
    <source>
        <dbReference type="Google" id="ProtNLM"/>
    </source>
</evidence>
<evidence type="ECO:0000313" key="3">
    <source>
        <dbReference type="Proteomes" id="UP001500426"/>
    </source>
</evidence>
<sequence>MKKIILLSFATFSFIGNAQTTTAPAAPAEKEWDVSMYGFIRTDYIWDTRKSAQVREYNLNLYPLDEVLDANGDDLNGVGASNFLSVVSRLGVKVKGPNVWGSKMSGTLEGDFFGNTESSIGLLRLRHAYANMEWSKTTLTLGQTWYPTFIPEVFPGVANFSTGIMFNPFGWASQIRLKQNLSKEISFALTAYKEREFTTQTATGGTQNSASFNSALPTLHGQFQFKNKNWIAGLGAEYKSLQPLTESAGKSSTEKVNSTSVVGYFKYSNDKFSIKAYGISGKDMYNLVMLGGFNGYTVAGQQEKYEATKTSSFWLDLASNNKKTAPGLFFGYTKNDGADKNGLAAGETVKYYMRGISGTRVVDNVWRASARVDFKQNKFRITPEIEYTKATWGDLKSDASGAADLNQKEVGNFRAMISCAYTF</sequence>
<keyword evidence="3" id="KW-1185">Reference proteome</keyword>
<protein>
    <recommendedName>
        <fullName evidence="4">Porin</fullName>
    </recommendedName>
</protein>